<sequence>MHLYKSPSDAELVKPKEGGGGPAWKYQYSPRLLVDNISCRQAVYRRSFTFPSKDLVPEQTNKCFHPVREIRVVTGGRRRRRRKVPVSRKRRWRCVVVVRRVKEFSCNALRAIFHKLLACAVSVDVVDHKGK</sequence>
<accession>A0ACB7XMC7</accession>
<name>A0ACB7XMC7_9ERIC</name>
<comment type="caution">
    <text evidence="1">The sequence shown here is derived from an EMBL/GenBank/DDBJ whole genome shotgun (WGS) entry which is preliminary data.</text>
</comment>
<proteinExistence type="predicted"/>
<evidence type="ECO:0000313" key="2">
    <source>
        <dbReference type="Proteomes" id="UP000828048"/>
    </source>
</evidence>
<reference evidence="1 2" key="1">
    <citation type="journal article" date="2021" name="Hortic Res">
        <title>High-quality reference genome and annotation aids understanding of berry development for evergreen blueberry (Vaccinium darrowii).</title>
        <authorList>
            <person name="Yu J."/>
            <person name="Hulse-Kemp A.M."/>
            <person name="Babiker E."/>
            <person name="Staton M."/>
        </authorList>
    </citation>
    <scope>NUCLEOTIDE SEQUENCE [LARGE SCALE GENOMIC DNA]</scope>
    <source>
        <strain evidence="2">cv. NJ 8807/NJ 8810</strain>
        <tissue evidence="1">Young leaf</tissue>
    </source>
</reference>
<dbReference type="Proteomes" id="UP000828048">
    <property type="component" value="Chromosome 1"/>
</dbReference>
<keyword evidence="2" id="KW-1185">Reference proteome</keyword>
<dbReference type="EMBL" id="CM037151">
    <property type="protein sequence ID" value="KAH7842111.1"/>
    <property type="molecule type" value="Genomic_DNA"/>
</dbReference>
<protein>
    <submittedName>
        <fullName evidence="1">Uncharacterized protein</fullName>
    </submittedName>
</protein>
<organism evidence="1 2">
    <name type="scientific">Vaccinium darrowii</name>
    <dbReference type="NCBI Taxonomy" id="229202"/>
    <lineage>
        <taxon>Eukaryota</taxon>
        <taxon>Viridiplantae</taxon>
        <taxon>Streptophyta</taxon>
        <taxon>Embryophyta</taxon>
        <taxon>Tracheophyta</taxon>
        <taxon>Spermatophyta</taxon>
        <taxon>Magnoliopsida</taxon>
        <taxon>eudicotyledons</taxon>
        <taxon>Gunneridae</taxon>
        <taxon>Pentapetalae</taxon>
        <taxon>asterids</taxon>
        <taxon>Ericales</taxon>
        <taxon>Ericaceae</taxon>
        <taxon>Vaccinioideae</taxon>
        <taxon>Vaccinieae</taxon>
        <taxon>Vaccinium</taxon>
    </lineage>
</organism>
<gene>
    <name evidence="1" type="ORF">Vadar_001595</name>
</gene>
<evidence type="ECO:0000313" key="1">
    <source>
        <dbReference type="EMBL" id="KAH7842111.1"/>
    </source>
</evidence>